<keyword evidence="4" id="KW-1185">Reference proteome</keyword>
<feature type="chain" id="PRO_5037175321" evidence="1">
    <location>
        <begin position="20"/>
        <end position="144"/>
    </location>
</feature>
<name>A0A941F7G8_9BACT</name>
<dbReference type="AlphaFoldDB" id="A0A941F7G8"/>
<evidence type="ECO:0000259" key="2">
    <source>
        <dbReference type="PROSITE" id="PS50846"/>
    </source>
</evidence>
<sequence>MKIKILVFAMLINTGLTMASEMFYTSNVYGNCGMCEDRIENTIKELKGVKNAEWNQKNKVLTFSFDNEQTDIYKIHKAIAKAGHDTDIYKARDNSYAKLNACCQYERPRKSGPRIQTYPDDRRVVLNFETDESYNNFLKQQINN</sequence>
<dbReference type="CDD" id="cd00371">
    <property type="entry name" value="HMA"/>
    <property type="match status" value="1"/>
</dbReference>
<dbReference type="InterPro" id="IPR006121">
    <property type="entry name" value="HMA_dom"/>
</dbReference>
<protein>
    <submittedName>
        <fullName evidence="3">Heavy-metal-associated domain-containing protein</fullName>
    </submittedName>
</protein>
<gene>
    <name evidence="3" type="ORF">KDU71_14180</name>
</gene>
<dbReference type="GO" id="GO:0046872">
    <property type="term" value="F:metal ion binding"/>
    <property type="evidence" value="ECO:0007669"/>
    <property type="project" value="InterPro"/>
</dbReference>
<reference evidence="3" key="2">
    <citation type="submission" date="2021-04" db="EMBL/GenBank/DDBJ databases">
        <authorList>
            <person name="Zhang T."/>
            <person name="Zhang Y."/>
            <person name="Lu D."/>
            <person name="Zuo D."/>
            <person name="Du Z."/>
        </authorList>
    </citation>
    <scope>NUCLEOTIDE SEQUENCE</scope>
    <source>
        <strain evidence="3">JR1</strain>
    </source>
</reference>
<evidence type="ECO:0000313" key="3">
    <source>
        <dbReference type="EMBL" id="MBR8536720.1"/>
    </source>
</evidence>
<feature type="signal peptide" evidence="1">
    <location>
        <begin position="1"/>
        <end position="19"/>
    </location>
</feature>
<reference evidence="3" key="1">
    <citation type="journal article" date="2018" name="Int. J. Syst. Evol. Microbiol.">
        <title>Carboxylicivirga sediminis sp. nov., isolated from coastal sediment.</title>
        <authorList>
            <person name="Wang F.Q."/>
            <person name="Ren L.H."/>
            <person name="Zou R.J."/>
            <person name="Sun Y.Z."/>
            <person name="Liu X.J."/>
            <person name="Jiang F."/>
            <person name="Liu L.J."/>
        </authorList>
    </citation>
    <scope>NUCLEOTIDE SEQUENCE</scope>
    <source>
        <strain evidence="3">JR1</strain>
    </source>
</reference>
<dbReference type="EMBL" id="JAGTAR010000022">
    <property type="protein sequence ID" value="MBR8536720.1"/>
    <property type="molecule type" value="Genomic_DNA"/>
</dbReference>
<dbReference type="PROSITE" id="PS50846">
    <property type="entry name" value="HMA_2"/>
    <property type="match status" value="1"/>
</dbReference>
<dbReference type="Proteomes" id="UP000679220">
    <property type="component" value="Unassembled WGS sequence"/>
</dbReference>
<dbReference type="RefSeq" id="WP_212191748.1">
    <property type="nucleotide sequence ID" value="NZ_JAGTAR010000022.1"/>
</dbReference>
<dbReference type="Gene3D" id="3.30.70.100">
    <property type="match status" value="1"/>
</dbReference>
<organism evidence="3 4">
    <name type="scientific">Carboxylicivirga sediminis</name>
    <dbReference type="NCBI Taxonomy" id="2006564"/>
    <lineage>
        <taxon>Bacteria</taxon>
        <taxon>Pseudomonadati</taxon>
        <taxon>Bacteroidota</taxon>
        <taxon>Bacteroidia</taxon>
        <taxon>Marinilabiliales</taxon>
        <taxon>Marinilabiliaceae</taxon>
        <taxon>Carboxylicivirga</taxon>
    </lineage>
</organism>
<feature type="domain" description="HMA" evidence="2">
    <location>
        <begin position="21"/>
        <end position="87"/>
    </location>
</feature>
<dbReference type="Pfam" id="PF00403">
    <property type="entry name" value="HMA"/>
    <property type="match status" value="1"/>
</dbReference>
<evidence type="ECO:0000256" key="1">
    <source>
        <dbReference type="SAM" id="SignalP"/>
    </source>
</evidence>
<dbReference type="InterPro" id="IPR036163">
    <property type="entry name" value="HMA_dom_sf"/>
</dbReference>
<accession>A0A941F7G8</accession>
<comment type="caution">
    <text evidence="3">The sequence shown here is derived from an EMBL/GenBank/DDBJ whole genome shotgun (WGS) entry which is preliminary data.</text>
</comment>
<proteinExistence type="predicted"/>
<keyword evidence="1" id="KW-0732">Signal</keyword>
<evidence type="ECO:0000313" key="4">
    <source>
        <dbReference type="Proteomes" id="UP000679220"/>
    </source>
</evidence>
<dbReference type="SUPFAM" id="SSF55008">
    <property type="entry name" value="HMA, heavy metal-associated domain"/>
    <property type="match status" value="1"/>
</dbReference>